<name>A0A6J4N7I3_9BACT</name>
<accession>A0A6J4N7I3</accession>
<gene>
    <name evidence="1" type="ORF">AVDCRST_MAG89-5287</name>
</gene>
<dbReference type="AlphaFoldDB" id="A0A6J4N7I3"/>
<sequence>MPVRSFHDPDGREWNVWSVTPSRKSDLFLPESMAEGWLCFECGDEKRRLHPVSADWDALDEAELLALCMTADPVARRPE</sequence>
<evidence type="ECO:0000313" key="1">
    <source>
        <dbReference type="EMBL" id="CAA9379834.1"/>
    </source>
</evidence>
<dbReference type="EMBL" id="CADCTV010001109">
    <property type="protein sequence ID" value="CAA9379834.1"/>
    <property type="molecule type" value="Genomic_DNA"/>
</dbReference>
<protein>
    <submittedName>
        <fullName evidence="1">Uncharacterized protein</fullName>
    </submittedName>
</protein>
<proteinExistence type="predicted"/>
<organism evidence="1">
    <name type="scientific">uncultured Gemmatimonadota bacterium</name>
    <dbReference type="NCBI Taxonomy" id="203437"/>
    <lineage>
        <taxon>Bacteria</taxon>
        <taxon>Pseudomonadati</taxon>
        <taxon>Gemmatimonadota</taxon>
        <taxon>environmental samples</taxon>
    </lineage>
</organism>
<feature type="non-terminal residue" evidence="1">
    <location>
        <position position="79"/>
    </location>
</feature>
<reference evidence="1" key="1">
    <citation type="submission" date="2020-02" db="EMBL/GenBank/DDBJ databases">
        <authorList>
            <person name="Meier V. D."/>
        </authorList>
    </citation>
    <scope>NUCLEOTIDE SEQUENCE</scope>
    <source>
        <strain evidence="1">AVDCRST_MAG89</strain>
    </source>
</reference>